<evidence type="ECO:0000256" key="1">
    <source>
        <dbReference type="SAM" id="MobiDB-lite"/>
    </source>
</evidence>
<protein>
    <submittedName>
        <fullName evidence="2">DUF6158 family protein</fullName>
    </submittedName>
</protein>
<dbReference type="Pfam" id="PF19655">
    <property type="entry name" value="DUF6158"/>
    <property type="match status" value="1"/>
</dbReference>
<evidence type="ECO:0000313" key="3">
    <source>
        <dbReference type="Proteomes" id="UP001499967"/>
    </source>
</evidence>
<dbReference type="EMBL" id="BAAAHP010000268">
    <property type="protein sequence ID" value="GAA0904813.1"/>
    <property type="molecule type" value="Genomic_DNA"/>
</dbReference>
<keyword evidence="3" id="KW-1185">Reference proteome</keyword>
<accession>A0ABP3YSQ1</accession>
<dbReference type="RefSeq" id="WP_343946352.1">
    <property type="nucleotide sequence ID" value="NZ_BAAAHP010000268.1"/>
</dbReference>
<comment type="caution">
    <text evidence="2">The sequence shown here is derived from an EMBL/GenBank/DDBJ whole genome shotgun (WGS) entry which is preliminary data.</text>
</comment>
<reference evidence="3" key="1">
    <citation type="journal article" date="2019" name="Int. J. Syst. Evol. Microbiol.">
        <title>The Global Catalogue of Microorganisms (GCM) 10K type strain sequencing project: providing services to taxonomists for standard genome sequencing and annotation.</title>
        <authorList>
            <consortium name="The Broad Institute Genomics Platform"/>
            <consortium name="The Broad Institute Genome Sequencing Center for Infectious Disease"/>
            <person name="Wu L."/>
            <person name="Ma J."/>
        </authorList>
    </citation>
    <scope>NUCLEOTIDE SEQUENCE [LARGE SCALE GENOMIC DNA]</scope>
    <source>
        <strain evidence="3">JCM 11117</strain>
    </source>
</reference>
<feature type="region of interest" description="Disordered" evidence="1">
    <location>
        <begin position="57"/>
        <end position="94"/>
    </location>
</feature>
<dbReference type="InterPro" id="IPR046156">
    <property type="entry name" value="DUF6158"/>
</dbReference>
<evidence type="ECO:0000313" key="2">
    <source>
        <dbReference type="EMBL" id="GAA0904813.1"/>
    </source>
</evidence>
<gene>
    <name evidence="2" type="ORF">GCM10009559_72690</name>
</gene>
<organism evidence="2 3">
    <name type="scientific">Pseudonocardia zijingensis</name>
    <dbReference type="NCBI Taxonomy" id="153376"/>
    <lineage>
        <taxon>Bacteria</taxon>
        <taxon>Bacillati</taxon>
        <taxon>Actinomycetota</taxon>
        <taxon>Actinomycetes</taxon>
        <taxon>Pseudonocardiales</taxon>
        <taxon>Pseudonocardiaceae</taxon>
        <taxon>Pseudonocardia</taxon>
    </lineage>
</organism>
<proteinExistence type="predicted"/>
<feature type="compositionally biased region" description="Basic and acidic residues" evidence="1">
    <location>
        <begin position="85"/>
        <end position="94"/>
    </location>
</feature>
<name>A0ABP3YSQ1_9PSEU</name>
<feature type="compositionally biased region" description="Basic and acidic residues" evidence="1">
    <location>
        <begin position="57"/>
        <end position="78"/>
    </location>
</feature>
<dbReference type="Proteomes" id="UP001499967">
    <property type="component" value="Unassembled WGS sequence"/>
</dbReference>
<sequence length="94" mass="10572">MTDRPHGIAPDQLTDDDLRREVAHLHETRHDTLLGGSESALQAHTERMLALEQEFLRRFPDAGAPDPRRTRAGSREEAGQPVPGRDLDDSPVRR</sequence>